<gene>
    <name evidence="1" type="ORF">MA16_Dca015322</name>
</gene>
<dbReference type="EMBL" id="KZ503030">
    <property type="protein sequence ID" value="PKU69450.1"/>
    <property type="molecule type" value="Genomic_DNA"/>
</dbReference>
<protein>
    <submittedName>
        <fullName evidence="1">Uncharacterized protein</fullName>
    </submittedName>
</protein>
<evidence type="ECO:0000313" key="1">
    <source>
        <dbReference type="EMBL" id="PKU69450.1"/>
    </source>
</evidence>
<organism evidence="1 2">
    <name type="scientific">Dendrobium catenatum</name>
    <dbReference type="NCBI Taxonomy" id="906689"/>
    <lineage>
        <taxon>Eukaryota</taxon>
        <taxon>Viridiplantae</taxon>
        <taxon>Streptophyta</taxon>
        <taxon>Embryophyta</taxon>
        <taxon>Tracheophyta</taxon>
        <taxon>Spermatophyta</taxon>
        <taxon>Magnoliopsida</taxon>
        <taxon>Liliopsida</taxon>
        <taxon>Asparagales</taxon>
        <taxon>Orchidaceae</taxon>
        <taxon>Epidendroideae</taxon>
        <taxon>Malaxideae</taxon>
        <taxon>Dendrobiinae</taxon>
        <taxon>Dendrobium</taxon>
    </lineage>
</organism>
<sequence length="70" mass="7566">MLSGGPSSSRSAIEFSLELVITYAVEINCLELVVSRGSAVNIHRPKLVITSTVPSSSIVVQRLRRQDPLS</sequence>
<reference evidence="1 2" key="2">
    <citation type="journal article" date="2017" name="Nature">
        <title>The Apostasia genome and the evolution of orchids.</title>
        <authorList>
            <person name="Zhang G.Q."/>
            <person name="Liu K.W."/>
            <person name="Li Z."/>
            <person name="Lohaus R."/>
            <person name="Hsiao Y.Y."/>
            <person name="Niu S.C."/>
            <person name="Wang J.Y."/>
            <person name="Lin Y.C."/>
            <person name="Xu Q."/>
            <person name="Chen L.J."/>
            <person name="Yoshida K."/>
            <person name="Fujiwara S."/>
            <person name="Wang Z.W."/>
            <person name="Zhang Y.Q."/>
            <person name="Mitsuda N."/>
            <person name="Wang M."/>
            <person name="Liu G.H."/>
            <person name="Pecoraro L."/>
            <person name="Huang H.X."/>
            <person name="Xiao X.J."/>
            <person name="Lin M."/>
            <person name="Wu X.Y."/>
            <person name="Wu W.L."/>
            <person name="Chen Y.Y."/>
            <person name="Chang S.B."/>
            <person name="Sakamoto S."/>
            <person name="Ohme-Takagi M."/>
            <person name="Yagi M."/>
            <person name="Zeng S.J."/>
            <person name="Shen C.Y."/>
            <person name="Yeh C.M."/>
            <person name="Luo Y.B."/>
            <person name="Tsai W.C."/>
            <person name="Van de Peer Y."/>
            <person name="Liu Z.J."/>
        </authorList>
    </citation>
    <scope>NUCLEOTIDE SEQUENCE [LARGE SCALE GENOMIC DNA]</scope>
    <source>
        <tissue evidence="1">The whole plant</tissue>
    </source>
</reference>
<name>A0A2I0W1B1_9ASPA</name>
<accession>A0A2I0W1B1</accession>
<reference evidence="1 2" key="1">
    <citation type="journal article" date="2016" name="Sci. Rep.">
        <title>The Dendrobium catenatum Lindl. genome sequence provides insights into polysaccharide synthase, floral development and adaptive evolution.</title>
        <authorList>
            <person name="Zhang G.Q."/>
            <person name="Xu Q."/>
            <person name="Bian C."/>
            <person name="Tsai W.C."/>
            <person name="Yeh C.M."/>
            <person name="Liu K.W."/>
            <person name="Yoshida K."/>
            <person name="Zhang L.S."/>
            <person name="Chang S.B."/>
            <person name="Chen F."/>
            <person name="Shi Y."/>
            <person name="Su Y.Y."/>
            <person name="Zhang Y.Q."/>
            <person name="Chen L.J."/>
            <person name="Yin Y."/>
            <person name="Lin M."/>
            <person name="Huang H."/>
            <person name="Deng H."/>
            <person name="Wang Z.W."/>
            <person name="Zhu S.L."/>
            <person name="Zhao X."/>
            <person name="Deng C."/>
            <person name="Niu S.C."/>
            <person name="Huang J."/>
            <person name="Wang M."/>
            <person name="Liu G.H."/>
            <person name="Yang H.J."/>
            <person name="Xiao X.J."/>
            <person name="Hsiao Y.Y."/>
            <person name="Wu W.L."/>
            <person name="Chen Y.Y."/>
            <person name="Mitsuda N."/>
            <person name="Ohme-Takagi M."/>
            <person name="Luo Y.B."/>
            <person name="Van de Peer Y."/>
            <person name="Liu Z.J."/>
        </authorList>
    </citation>
    <scope>NUCLEOTIDE SEQUENCE [LARGE SCALE GENOMIC DNA]</scope>
    <source>
        <tissue evidence="1">The whole plant</tissue>
    </source>
</reference>
<proteinExistence type="predicted"/>
<dbReference type="AlphaFoldDB" id="A0A2I0W1B1"/>
<evidence type="ECO:0000313" key="2">
    <source>
        <dbReference type="Proteomes" id="UP000233837"/>
    </source>
</evidence>
<keyword evidence="2" id="KW-1185">Reference proteome</keyword>
<dbReference type="Proteomes" id="UP000233837">
    <property type="component" value="Unassembled WGS sequence"/>
</dbReference>